<organism evidence="3 4">
    <name type="scientific">Periconia digitata</name>
    <dbReference type="NCBI Taxonomy" id="1303443"/>
    <lineage>
        <taxon>Eukaryota</taxon>
        <taxon>Fungi</taxon>
        <taxon>Dikarya</taxon>
        <taxon>Ascomycota</taxon>
        <taxon>Pezizomycotina</taxon>
        <taxon>Dothideomycetes</taxon>
        <taxon>Pleosporomycetidae</taxon>
        <taxon>Pleosporales</taxon>
        <taxon>Massarineae</taxon>
        <taxon>Periconiaceae</taxon>
        <taxon>Periconia</taxon>
    </lineage>
</organism>
<comment type="caution">
    <text evidence="3">The sequence shown here is derived from an EMBL/GenBank/DDBJ whole genome shotgun (WGS) entry which is preliminary data.</text>
</comment>
<dbReference type="OrthoDB" id="3918601at2759"/>
<dbReference type="Proteomes" id="UP001152607">
    <property type="component" value="Unassembled WGS sequence"/>
</dbReference>
<dbReference type="PANTHER" id="PTHR38794:SF3">
    <property type="entry name" value="INTEGRAL MEMBRANE PROTEIN"/>
    <property type="match status" value="1"/>
</dbReference>
<feature type="domain" description="Rhodopsin" evidence="2">
    <location>
        <begin position="47"/>
        <end position="280"/>
    </location>
</feature>
<proteinExistence type="predicted"/>
<name>A0A9W4UTS1_9PLEO</name>
<accession>A0A9W4UTS1</accession>
<dbReference type="InterPro" id="IPR049326">
    <property type="entry name" value="Rhodopsin_dom_fungi"/>
</dbReference>
<feature type="transmembrane region" description="Helical" evidence="1">
    <location>
        <begin position="112"/>
        <end position="132"/>
    </location>
</feature>
<dbReference type="EMBL" id="CAOQHR010000013">
    <property type="protein sequence ID" value="CAI6342060.1"/>
    <property type="molecule type" value="Genomic_DNA"/>
</dbReference>
<feature type="transmembrane region" description="Helical" evidence="1">
    <location>
        <begin position="144"/>
        <end position="162"/>
    </location>
</feature>
<reference evidence="3" key="1">
    <citation type="submission" date="2023-01" db="EMBL/GenBank/DDBJ databases">
        <authorList>
            <person name="Van Ghelder C."/>
            <person name="Rancurel C."/>
        </authorList>
    </citation>
    <scope>NUCLEOTIDE SEQUENCE</scope>
    <source>
        <strain evidence="3">CNCM I-4278</strain>
    </source>
</reference>
<keyword evidence="1" id="KW-0472">Membrane</keyword>
<evidence type="ECO:0000313" key="4">
    <source>
        <dbReference type="Proteomes" id="UP001152607"/>
    </source>
</evidence>
<feature type="transmembrane region" description="Helical" evidence="1">
    <location>
        <begin position="27"/>
        <end position="47"/>
    </location>
</feature>
<feature type="transmembrane region" description="Helical" evidence="1">
    <location>
        <begin position="217"/>
        <end position="238"/>
    </location>
</feature>
<evidence type="ECO:0000313" key="3">
    <source>
        <dbReference type="EMBL" id="CAI6342060.1"/>
    </source>
</evidence>
<evidence type="ECO:0000259" key="2">
    <source>
        <dbReference type="Pfam" id="PF20684"/>
    </source>
</evidence>
<dbReference type="PANTHER" id="PTHR38794">
    <property type="entry name" value="INTEGRAL MEMBRANE PROTEIN"/>
    <property type="match status" value="1"/>
</dbReference>
<gene>
    <name evidence="3" type="ORF">PDIGIT_LOCUS15263</name>
</gene>
<feature type="transmembrane region" description="Helical" evidence="1">
    <location>
        <begin position="258"/>
        <end position="276"/>
    </location>
</feature>
<keyword evidence="4" id="KW-1185">Reference proteome</keyword>
<sequence length="387" mass="42930">MASDGIEFPINGGTYAPYGTITRDNHGSYVIIATWIFACISTLFVAVRVALRTWTSRHFGPDSALIVIALLFAIAQGICDSEAVRSGLGRHYDTLNGTERPSYNRTIFASEILSVFVFVLVKLSMMALIAQITPSHTMAMISRWFTVFTILWGIAYVFSASFQCGARVPMRAFENACVDHGGLLYTHGVINILTDAFIALLPIFIVWKVQIPKQKRILVMGLFWVRILVCIAAGIRLGTLEPYLSKNDVSWYYLWPTMWNQITIHLSIITACVPSIKPFFDALQSSLIDSGIPRNYKSNNSIELRPWKSSYKTYGSRSSRKLQSSLGGLGITSTVHNEIGVGAADDQTSTASLTNNVIHQQRDVDVVIAEASEVRRGPIMFNRGSRT</sequence>
<feature type="transmembrane region" description="Helical" evidence="1">
    <location>
        <begin position="182"/>
        <end position="205"/>
    </location>
</feature>
<protein>
    <recommendedName>
        <fullName evidence="2">Rhodopsin domain-containing protein</fullName>
    </recommendedName>
</protein>
<keyword evidence="1" id="KW-1133">Transmembrane helix</keyword>
<keyword evidence="1" id="KW-0812">Transmembrane</keyword>
<feature type="transmembrane region" description="Helical" evidence="1">
    <location>
        <begin position="59"/>
        <end position="78"/>
    </location>
</feature>
<dbReference type="AlphaFoldDB" id="A0A9W4UTS1"/>
<dbReference type="Pfam" id="PF20684">
    <property type="entry name" value="Fung_rhodopsin"/>
    <property type="match status" value="1"/>
</dbReference>
<evidence type="ECO:0000256" key="1">
    <source>
        <dbReference type="SAM" id="Phobius"/>
    </source>
</evidence>